<keyword evidence="2" id="KW-1185">Reference proteome</keyword>
<accession>A0A437S6L4</accession>
<organism evidence="1 2">
    <name type="scientific">Anaerosphaera multitolerans</name>
    <dbReference type="NCBI Taxonomy" id="2487351"/>
    <lineage>
        <taxon>Bacteria</taxon>
        <taxon>Bacillati</taxon>
        <taxon>Bacillota</taxon>
        <taxon>Tissierellia</taxon>
        <taxon>Tissierellales</taxon>
        <taxon>Peptoniphilaceae</taxon>
        <taxon>Anaerosphaera</taxon>
    </lineage>
</organism>
<reference evidence="1 2" key="1">
    <citation type="submission" date="2018-11" db="EMBL/GenBank/DDBJ databases">
        <title>Genome sequencing and assembly of Anaerosphaera sp. nov., GS7-6-2.</title>
        <authorList>
            <person name="Rettenmaier R."/>
            <person name="Liebl W."/>
            <person name="Zverlov V."/>
        </authorList>
    </citation>
    <scope>NUCLEOTIDE SEQUENCE [LARGE SCALE GENOMIC DNA]</scope>
    <source>
        <strain evidence="1 2">GS7-6-2</strain>
    </source>
</reference>
<protein>
    <submittedName>
        <fullName evidence="1">Uncharacterized protein</fullName>
    </submittedName>
</protein>
<dbReference type="EMBL" id="RLIH01000007">
    <property type="protein sequence ID" value="RVU54656.1"/>
    <property type="molecule type" value="Genomic_DNA"/>
</dbReference>
<proteinExistence type="predicted"/>
<name>A0A437S6L4_9FIRM</name>
<dbReference type="RefSeq" id="WP_127724522.1">
    <property type="nucleotide sequence ID" value="NZ_RLIH01000007.1"/>
</dbReference>
<evidence type="ECO:0000313" key="2">
    <source>
        <dbReference type="Proteomes" id="UP000288812"/>
    </source>
</evidence>
<comment type="caution">
    <text evidence="1">The sequence shown here is derived from an EMBL/GenBank/DDBJ whole genome shotgun (WGS) entry which is preliminary data.</text>
</comment>
<gene>
    <name evidence="1" type="ORF">EF514_06010</name>
</gene>
<dbReference type="AlphaFoldDB" id="A0A437S6L4"/>
<dbReference type="Proteomes" id="UP000288812">
    <property type="component" value="Unassembled WGS sequence"/>
</dbReference>
<sequence>MVKIEKAGNIYKIVGEYGNSIKCNSLEEVSKKVNQMVKLIDAVLLNEPNNEILKSVKKEYERLINEE</sequence>
<evidence type="ECO:0000313" key="1">
    <source>
        <dbReference type="EMBL" id="RVU54656.1"/>
    </source>
</evidence>